<keyword evidence="1" id="KW-1133">Transmembrane helix</keyword>
<gene>
    <name evidence="2" type="ORF">EVAR_23677_1</name>
</gene>
<organism evidence="2 3">
    <name type="scientific">Eumeta variegata</name>
    <name type="common">Bagworm moth</name>
    <name type="synonym">Eumeta japonica</name>
    <dbReference type="NCBI Taxonomy" id="151549"/>
    <lineage>
        <taxon>Eukaryota</taxon>
        <taxon>Metazoa</taxon>
        <taxon>Ecdysozoa</taxon>
        <taxon>Arthropoda</taxon>
        <taxon>Hexapoda</taxon>
        <taxon>Insecta</taxon>
        <taxon>Pterygota</taxon>
        <taxon>Neoptera</taxon>
        <taxon>Endopterygota</taxon>
        <taxon>Lepidoptera</taxon>
        <taxon>Glossata</taxon>
        <taxon>Ditrysia</taxon>
        <taxon>Tineoidea</taxon>
        <taxon>Psychidae</taxon>
        <taxon>Oiketicinae</taxon>
        <taxon>Eumeta</taxon>
    </lineage>
</organism>
<protein>
    <submittedName>
        <fullName evidence="2">Uncharacterized protein</fullName>
    </submittedName>
</protein>
<keyword evidence="1" id="KW-0472">Membrane</keyword>
<keyword evidence="1" id="KW-0812">Transmembrane</keyword>
<reference evidence="2 3" key="1">
    <citation type="journal article" date="2019" name="Commun. Biol.">
        <title>The bagworm genome reveals a unique fibroin gene that provides high tensile strength.</title>
        <authorList>
            <person name="Kono N."/>
            <person name="Nakamura H."/>
            <person name="Ohtoshi R."/>
            <person name="Tomita M."/>
            <person name="Numata K."/>
            <person name="Arakawa K."/>
        </authorList>
    </citation>
    <scope>NUCLEOTIDE SEQUENCE [LARGE SCALE GENOMIC DNA]</scope>
</reference>
<dbReference type="Proteomes" id="UP000299102">
    <property type="component" value="Unassembled WGS sequence"/>
</dbReference>
<feature type="transmembrane region" description="Helical" evidence="1">
    <location>
        <begin position="141"/>
        <end position="162"/>
    </location>
</feature>
<evidence type="ECO:0000313" key="2">
    <source>
        <dbReference type="EMBL" id="GBP38471.1"/>
    </source>
</evidence>
<accession>A0A4C1VIX3</accession>
<evidence type="ECO:0000256" key="1">
    <source>
        <dbReference type="SAM" id="Phobius"/>
    </source>
</evidence>
<sequence>MAGPRLQPCVPNRCGTLRLVMFRVSFISIVSPFWGGFDKTKDILGGPAARRAYLANTGDPPPPPPPPRAARFEYARAARAARRSYFKRQRRCLTQILGPISGQIPEPRVRRFCEEPARYSGDSVFLTPFGGRRRRLAVDNLVFFVFVSVHIEILMLFIYITAR</sequence>
<keyword evidence="3" id="KW-1185">Reference proteome</keyword>
<comment type="caution">
    <text evidence="2">The sequence shown here is derived from an EMBL/GenBank/DDBJ whole genome shotgun (WGS) entry which is preliminary data.</text>
</comment>
<dbReference type="EMBL" id="BGZK01000349">
    <property type="protein sequence ID" value="GBP38471.1"/>
    <property type="molecule type" value="Genomic_DNA"/>
</dbReference>
<proteinExistence type="predicted"/>
<name>A0A4C1VIX3_EUMVA</name>
<feature type="transmembrane region" description="Helical" evidence="1">
    <location>
        <begin position="20"/>
        <end position="37"/>
    </location>
</feature>
<evidence type="ECO:0000313" key="3">
    <source>
        <dbReference type="Proteomes" id="UP000299102"/>
    </source>
</evidence>
<dbReference type="AlphaFoldDB" id="A0A4C1VIX3"/>